<dbReference type="OrthoDB" id="10254310at2759"/>
<dbReference type="SUPFAM" id="SSF48371">
    <property type="entry name" value="ARM repeat"/>
    <property type="match status" value="1"/>
</dbReference>
<proteinExistence type="inferred from homology"/>
<dbReference type="GO" id="GO:0006886">
    <property type="term" value="P:intracellular protein transport"/>
    <property type="evidence" value="ECO:0007669"/>
    <property type="project" value="InterPro"/>
</dbReference>
<feature type="compositionally biased region" description="Basic and acidic residues" evidence="6">
    <location>
        <begin position="624"/>
        <end position="657"/>
    </location>
</feature>
<dbReference type="InterPro" id="IPR026739">
    <property type="entry name" value="AP_beta"/>
</dbReference>
<dbReference type="InterPro" id="IPR012295">
    <property type="entry name" value="TBP_dom_sf"/>
</dbReference>
<comment type="similarity">
    <text evidence="2">Belongs to the adaptor complexes large subunit family.</text>
</comment>
<evidence type="ECO:0000256" key="6">
    <source>
        <dbReference type="SAM" id="MobiDB-lite"/>
    </source>
</evidence>
<dbReference type="InterPro" id="IPR016024">
    <property type="entry name" value="ARM-type_fold"/>
</dbReference>
<gene>
    <name evidence="9" type="primary">Contig18052.g19187</name>
    <name evidence="9" type="ORF">STYLEM_16449</name>
</gene>
<evidence type="ECO:0000313" key="10">
    <source>
        <dbReference type="Proteomes" id="UP000039865"/>
    </source>
</evidence>
<evidence type="ECO:0000313" key="9">
    <source>
        <dbReference type="EMBL" id="CDW87346.1"/>
    </source>
</evidence>
<keyword evidence="5" id="KW-0472">Membrane</keyword>
<evidence type="ECO:0000256" key="1">
    <source>
        <dbReference type="ARBA" id="ARBA00004308"/>
    </source>
</evidence>
<dbReference type="Proteomes" id="UP000039865">
    <property type="component" value="Unassembled WGS sequence"/>
</dbReference>
<dbReference type="InParanoid" id="A0A078AYY7"/>
<evidence type="ECO:0000256" key="5">
    <source>
        <dbReference type="ARBA" id="ARBA00023136"/>
    </source>
</evidence>
<dbReference type="Gene3D" id="1.25.10.10">
    <property type="entry name" value="Leucine-rich Repeat Variant"/>
    <property type="match status" value="1"/>
</dbReference>
<dbReference type="Gene3D" id="2.60.40.1150">
    <property type="match status" value="1"/>
</dbReference>
<dbReference type="InterPro" id="IPR002553">
    <property type="entry name" value="Clathrin/coatomer_adapt-like_N"/>
</dbReference>
<dbReference type="InterPro" id="IPR013041">
    <property type="entry name" value="Clathrin_app_Ig-like_sf"/>
</dbReference>
<dbReference type="GO" id="GO:0016192">
    <property type="term" value="P:vesicle-mediated transport"/>
    <property type="evidence" value="ECO:0007669"/>
    <property type="project" value="InterPro"/>
</dbReference>
<feature type="region of interest" description="Disordered" evidence="6">
    <location>
        <begin position="590"/>
        <end position="692"/>
    </location>
</feature>
<protein>
    <submittedName>
        <fullName evidence="9">Ap-2 complex subunit</fullName>
    </submittedName>
</protein>
<feature type="compositionally biased region" description="Low complexity" evidence="6">
    <location>
        <begin position="674"/>
        <end position="692"/>
    </location>
</feature>
<sequence>MTNYFQNMKSSELAELQHELNSLKPEEKREAAKQVIAMMTIGKDVSSLFPHMVKCMETTQMELKKLVYLYIINYAKVKPDLTIMAVNSFQKDSRDIQSPMMRALAVRTMGCIRVERITEYMCESLKERLNDQDPYVKKTAALGVAKLFQTSPRLVKDHSLIKILQGMLYDGNAVVVANAAASLLEISRASGKNYLRLKNDQGLNKLLIALNDANEWGKIYILEGISSYDTSDSKESENIVERVLPMLTHNNPAVILSAVKTVLKFMNNVSTQDLLKGIIKKLGPPLITLLSTEAEIQYVALRNINFILQKYSHLFEQNVRVFFCKYNDPVYVKLEKIDILVKVADDKNVETILAELKEYSGDIDPELVKKSVRAIGQIILKVDKAASKAVEIIHEIVTQGGEIGVQEAVIVAKDIFRKFPDKYESLIKQLCLKLDDYNEPESKASIIWIIGEYAEKINEAEALIERFADSFIEDHDKVKLSLLTAAVKLYLKKPDEGEQIIQRVLKLATEEADNPDLRDRAYIYWRMLSTSPQKTKYVVLGDKPNISEDSYNQYNEDLISSLIDQISTLSSIYHKTPEDLALMQRRTLQVPAAKKDEAKKEDEAEESKERSKSPTNKKTRAKAKKSDDESEEKPKLKPKKHPELEKPISSKNKKDEPAPVTIQPVSNGIDIDDLLGMGDSTPQSYQQTSQQQNALSGLDFGYGNQFQQQQQQQIQPLNQFQQIQQQNTSPFGQQNLFGATNDHEDDGGMGWANMGAFGSTPEVKLTLDFAYPPLKEALSQHTKNPKGNSGIQVKAVFRKKENTNLVVDLEIINHTQQPISDFDLMFNKNPFGIAIYNAASIFRPIGPGQNAEFSLPCVIDKKNLDAKNPPKSPFMVESALKTNLDVFYFNIHCMLHCLIDQSQPMSREDFKKFWEMIPKANETSMSFDSLYGAFTQSGDVPASLIDGLKKNGFENLAKVTKADTQQTMLYFGAFTINKLPLLLEIANPHNGNTQSAQVLFKIPVMPLKPLLIEAIEYILVRKA</sequence>
<dbReference type="PANTHER" id="PTHR11134">
    <property type="entry name" value="ADAPTOR COMPLEX SUBUNIT BETA FAMILY MEMBER"/>
    <property type="match status" value="1"/>
</dbReference>
<dbReference type="Pfam" id="PF09066">
    <property type="entry name" value="B2-adapt-app_C"/>
    <property type="match status" value="1"/>
</dbReference>
<dbReference type="InterPro" id="IPR013037">
    <property type="entry name" value="Clathrin_b-adaptin_app_Ig-like"/>
</dbReference>
<feature type="domain" description="Clathrin/coatomer adaptor adaptin-like N-terminal" evidence="7">
    <location>
        <begin position="11"/>
        <end position="531"/>
    </location>
</feature>
<feature type="domain" description="Beta-adaptin appendage C-terminal subdomain" evidence="8">
    <location>
        <begin position="904"/>
        <end position="1019"/>
    </location>
</feature>
<keyword evidence="3" id="KW-0813">Transport</keyword>
<evidence type="ECO:0000256" key="2">
    <source>
        <dbReference type="ARBA" id="ARBA00006613"/>
    </source>
</evidence>
<dbReference type="GO" id="GO:0012505">
    <property type="term" value="C:endomembrane system"/>
    <property type="evidence" value="ECO:0007669"/>
    <property type="project" value="UniProtKB-SubCell"/>
</dbReference>
<dbReference type="SUPFAM" id="SSF49348">
    <property type="entry name" value="Clathrin adaptor appendage domain"/>
    <property type="match status" value="1"/>
</dbReference>
<comment type="subcellular location">
    <subcellularLocation>
        <location evidence="1">Endomembrane system</location>
    </subcellularLocation>
</comment>
<accession>A0A078AYY7</accession>
<evidence type="ECO:0000259" key="7">
    <source>
        <dbReference type="Pfam" id="PF01602"/>
    </source>
</evidence>
<organism evidence="9 10">
    <name type="scientific">Stylonychia lemnae</name>
    <name type="common">Ciliate</name>
    <dbReference type="NCBI Taxonomy" id="5949"/>
    <lineage>
        <taxon>Eukaryota</taxon>
        <taxon>Sar</taxon>
        <taxon>Alveolata</taxon>
        <taxon>Ciliophora</taxon>
        <taxon>Intramacronucleata</taxon>
        <taxon>Spirotrichea</taxon>
        <taxon>Stichotrichia</taxon>
        <taxon>Sporadotrichida</taxon>
        <taxon>Oxytrichidae</taxon>
        <taxon>Stylonychinae</taxon>
        <taxon>Stylonychia</taxon>
    </lineage>
</organism>
<keyword evidence="10" id="KW-1185">Reference proteome</keyword>
<dbReference type="EMBL" id="CCKQ01015531">
    <property type="protein sequence ID" value="CDW87346.1"/>
    <property type="molecule type" value="Genomic_DNA"/>
</dbReference>
<dbReference type="AlphaFoldDB" id="A0A078AYY7"/>
<dbReference type="Gene3D" id="3.30.310.10">
    <property type="entry name" value="TATA-Binding Protein"/>
    <property type="match status" value="1"/>
</dbReference>
<dbReference type="OMA" id="HESIMRR"/>
<feature type="compositionally biased region" description="Basic and acidic residues" evidence="6">
    <location>
        <begin position="593"/>
        <end position="612"/>
    </location>
</feature>
<keyword evidence="4" id="KW-0653">Protein transport</keyword>
<name>A0A078AYY7_STYLE</name>
<evidence type="ECO:0000259" key="8">
    <source>
        <dbReference type="Pfam" id="PF09066"/>
    </source>
</evidence>
<dbReference type="InterPro" id="IPR015151">
    <property type="entry name" value="B-adaptin_app_sub_C"/>
</dbReference>
<dbReference type="GO" id="GO:0030131">
    <property type="term" value="C:clathrin adaptor complex"/>
    <property type="evidence" value="ECO:0007669"/>
    <property type="project" value="InterPro"/>
</dbReference>
<reference evidence="9 10" key="1">
    <citation type="submission" date="2014-06" db="EMBL/GenBank/DDBJ databases">
        <authorList>
            <person name="Swart Estienne"/>
        </authorList>
    </citation>
    <scope>NUCLEOTIDE SEQUENCE [LARGE SCALE GENOMIC DNA]</scope>
    <source>
        <strain evidence="9 10">130c</strain>
    </source>
</reference>
<dbReference type="Pfam" id="PF01602">
    <property type="entry name" value="Adaptin_N"/>
    <property type="match status" value="1"/>
</dbReference>
<evidence type="ECO:0000256" key="3">
    <source>
        <dbReference type="ARBA" id="ARBA00022448"/>
    </source>
</evidence>
<evidence type="ECO:0000256" key="4">
    <source>
        <dbReference type="ARBA" id="ARBA00022927"/>
    </source>
</evidence>
<dbReference type="InterPro" id="IPR011989">
    <property type="entry name" value="ARM-like"/>
</dbReference>